<feature type="region of interest" description="Disordered" evidence="1">
    <location>
        <begin position="364"/>
        <end position="388"/>
    </location>
</feature>
<dbReference type="STRING" id="455432.AWN90_07895"/>
<dbReference type="PROSITE" id="PS50887">
    <property type="entry name" value="GGDEF"/>
    <property type="match status" value="1"/>
</dbReference>
<feature type="transmembrane region" description="Helical" evidence="2">
    <location>
        <begin position="36"/>
        <end position="55"/>
    </location>
</feature>
<dbReference type="NCBIfam" id="TIGR00254">
    <property type="entry name" value="GGDEF"/>
    <property type="match status" value="1"/>
</dbReference>
<proteinExistence type="predicted"/>
<reference evidence="4 5" key="1">
    <citation type="submission" date="2016-04" db="EMBL/GenBank/DDBJ databases">
        <authorList>
            <person name="Evans L.H."/>
            <person name="Alamgir A."/>
            <person name="Owens N."/>
            <person name="Weber N.D."/>
            <person name="Virtaneva K."/>
            <person name="Barbian K."/>
            <person name="Babar A."/>
            <person name="Rosenke K."/>
        </authorList>
    </citation>
    <scope>NUCLEOTIDE SEQUENCE [LARGE SCALE GENOMIC DNA]</scope>
    <source>
        <strain evidence="4 5">IFM 0406</strain>
    </source>
</reference>
<dbReference type="CDD" id="cd01949">
    <property type="entry name" value="GGDEF"/>
    <property type="match status" value="1"/>
</dbReference>
<evidence type="ECO:0000259" key="3">
    <source>
        <dbReference type="PROSITE" id="PS50887"/>
    </source>
</evidence>
<keyword evidence="2" id="KW-1133">Transmembrane helix</keyword>
<keyword evidence="2" id="KW-0472">Membrane</keyword>
<dbReference type="GO" id="GO:0052621">
    <property type="term" value="F:diguanylate cyclase activity"/>
    <property type="evidence" value="ECO:0007669"/>
    <property type="project" value="TreeGrafter"/>
</dbReference>
<protein>
    <recommendedName>
        <fullName evidence="3">GGDEF domain-containing protein</fullName>
    </recommendedName>
</protein>
<feature type="transmembrane region" description="Helical" evidence="2">
    <location>
        <begin position="115"/>
        <end position="133"/>
    </location>
</feature>
<dbReference type="SUPFAM" id="SSF55073">
    <property type="entry name" value="Nucleotide cyclase"/>
    <property type="match status" value="1"/>
</dbReference>
<evidence type="ECO:0000313" key="5">
    <source>
        <dbReference type="Proteomes" id="UP000076512"/>
    </source>
</evidence>
<sequence length="388" mass="41885">MSESRSILRTWWRDRVDYAWLVGTFESHRALAPLKFMVGAGGLVMLVINLLTMLSPAGPRGIPAMTVAWTVAALAVLWTARFWLFSWPGEAESLIWIASADIAITANALADHNRLYGATTTVLLAVTGGYITVMYGPRILALHVGWSLVSILTLAALMVIRHPTEYGIPLASAVVLIMVAATVVVLPPVQFCHWLLRRDALSDPLTMLLNRRGLDYHLSRFFGPCGRGSVFVLTLDLDRFKQVNDTFGHSFGDEVLVRTAERLRSAALPGAIIARSGGEEFVIVGHLHGEAVGAVAERLRSAVESMPGLPIAITASIGAAVFDPTRTNGRHTRGTHQNLLRRSDSAMYRAKQLGGNAVVVAGPTEPGTLADMPQAPTATRMSQPGPAR</sequence>
<dbReference type="InterPro" id="IPR029787">
    <property type="entry name" value="Nucleotide_cyclase"/>
</dbReference>
<dbReference type="Gene3D" id="3.30.70.270">
    <property type="match status" value="1"/>
</dbReference>
<dbReference type="Proteomes" id="UP000076512">
    <property type="component" value="Unassembled WGS sequence"/>
</dbReference>
<dbReference type="GO" id="GO:0005886">
    <property type="term" value="C:plasma membrane"/>
    <property type="evidence" value="ECO:0007669"/>
    <property type="project" value="TreeGrafter"/>
</dbReference>
<dbReference type="OrthoDB" id="23692at2"/>
<feature type="transmembrane region" description="Helical" evidence="2">
    <location>
        <begin position="61"/>
        <end position="84"/>
    </location>
</feature>
<name>A0A164IRB5_9NOCA</name>
<feature type="domain" description="GGDEF" evidence="3">
    <location>
        <begin position="228"/>
        <end position="363"/>
    </location>
</feature>
<dbReference type="InterPro" id="IPR000160">
    <property type="entry name" value="GGDEF_dom"/>
</dbReference>
<evidence type="ECO:0000313" key="4">
    <source>
        <dbReference type="EMBL" id="KZM69684.1"/>
    </source>
</evidence>
<dbReference type="PANTHER" id="PTHR45138:SF9">
    <property type="entry name" value="DIGUANYLATE CYCLASE DGCM-RELATED"/>
    <property type="match status" value="1"/>
</dbReference>
<keyword evidence="5" id="KW-1185">Reference proteome</keyword>
<dbReference type="EMBL" id="LWGR01000019">
    <property type="protein sequence ID" value="KZM69684.1"/>
    <property type="molecule type" value="Genomic_DNA"/>
</dbReference>
<dbReference type="GO" id="GO:1902201">
    <property type="term" value="P:negative regulation of bacterial-type flagellum-dependent cell motility"/>
    <property type="evidence" value="ECO:0007669"/>
    <property type="project" value="TreeGrafter"/>
</dbReference>
<keyword evidence="2" id="KW-0812">Transmembrane</keyword>
<dbReference type="PANTHER" id="PTHR45138">
    <property type="entry name" value="REGULATORY COMPONENTS OF SENSORY TRANSDUCTION SYSTEM"/>
    <property type="match status" value="1"/>
</dbReference>
<dbReference type="GO" id="GO:0043709">
    <property type="term" value="P:cell adhesion involved in single-species biofilm formation"/>
    <property type="evidence" value="ECO:0007669"/>
    <property type="project" value="TreeGrafter"/>
</dbReference>
<dbReference type="AlphaFoldDB" id="A0A164IRB5"/>
<dbReference type="RefSeq" id="WP_067579004.1">
    <property type="nucleotide sequence ID" value="NZ_JABMCZ010000002.1"/>
</dbReference>
<accession>A0A164IRB5</accession>
<evidence type="ECO:0000256" key="1">
    <source>
        <dbReference type="SAM" id="MobiDB-lite"/>
    </source>
</evidence>
<dbReference type="InterPro" id="IPR050469">
    <property type="entry name" value="Diguanylate_Cyclase"/>
</dbReference>
<gene>
    <name evidence="4" type="ORF">AWN90_07895</name>
</gene>
<comment type="caution">
    <text evidence="4">The sequence shown here is derived from an EMBL/GenBank/DDBJ whole genome shotgun (WGS) entry which is preliminary data.</text>
</comment>
<dbReference type="InterPro" id="IPR043128">
    <property type="entry name" value="Rev_trsase/Diguanyl_cyclase"/>
</dbReference>
<feature type="transmembrane region" description="Helical" evidence="2">
    <location>
        <begin position="140"/>
        <end position="160"/>
    </location>
</feature>
<evidence type="ECO:0000256" key="2">
    <source>
        <dbReference type="SAM" id="Phobius"/>
    </source>
</evidence>
<dbReference type="SMART" id="SM00267">
    <property type="entry name" value="GGDEF"/>
    <property type="match status" value="1"/>
</dbReference>
<dbReference type="Pfam" id="PF00990">
    <property type="entry name" value="GGDEF"/>
    <property type="match status" value="1"/>
</dbReference>
<organism evidence="4 5">
    <name type="scientific">Nocardia terpenica</name>
    <dbReference type="NCBI Taxonomy" id="455432"/>
    <lineage>
        <taxon>Bacteria</taxon>
        <taxon>Bacillati</taxon>
        <taxon>Actinomycetota</taxon>
        <taxon>Actinomycetes</taxon>
        <taxon>Mycobacteriales</taxon>
        <taxon>Nocardiaceae</taxon>
        <taxon>Nocardia</taxon>
    </lineage>
</organism>
<feature type="transmembrane region" description="Helical" evidence="2">
    <location>
        <begin position="166"/>
        <end position="189"/>
    </location>
</feature>